<keyword evidence="8 10" id="KW-0482">Metalloprotease</keyword>
<dbReference type="GO" id="GO:0046872">
    <property type="term" value="F:metal ion binding"/>
    <property type="evidence" value="ECO:0007669"/>
    <property type="project" value="UniProtKB-UniRule"/>
</dbReference>
<dbReference type="AlphaFoldDB" id="A0A7N2MID3"/>
<dbReference type="GO" id="GO:0006508">
    <property type="term" value="P:proteolysis"/>
    <property type="evidence" value="ECO:0007669"/>
    <property type="project" value="UniProtKB-KW"/>
</dbReference>
<dbReference type="PANTHER" id="PTHR11804:SF79">
    <property type="entry name" value="MITOCHONDRIAL INTERMEDIATE PEPTIDASE"/>
    <property type="match status" value="1"/>
</dbReference>
<proteinExistence type="inferred from homology"/>
<dbReference type="PANTHER" id="PTHR11804">
    <property type="entry name" value="PROTEASE M3 THIMET OLIGOPEPTIDASE-RELATED"/>
    <property type="match status" value="1"/>
</dbReference>
<evidence type="ECO:0000256" key="3">
    <source>
        <dbReference type="ARBA" id="ARBA00022670"/>
    </source>
</evidence>
<dbReference type="InParanoid" id="A0A7N2MID3"/>
<evidence type="ECO:0000256" key="10">
    <source>
        <dbReference type="RuleBase" id="RU003435"/>
    </source>
</evidence>
<dbReference type="InterPro" id="IPR045090">
    <property type="entry name" value="Pept_M3A_M3B"/>
</dbReference>
<dbReference type="CDD" id="cd06457">
    <property type="entry name" value="M3A_MIP"/>
    <property type="match status" value="1"/>
</dbReference>
<reference evidence="12 13" key="1">
    <citation type="journal article" date="2016" name="G3 (Bethesda)">
        <title>First Draft Assembly and Annotation of the Genome of a California Endemic Oak Quercus lobata Nee (Fagaceae).</title>
        <authorList>
            <person name="Sork V.L."/>
            <person name="Fitz-Gibbon S.T."/>
            <person name="Puiu D."/>
            <person name="Crepeau M."/>
            <person name="Gugger P.F."/>
            <person name="Sherman R."/>
            <person name="Stevens K."/>
            <person name="Langley C.H."/>
            <person name="Pellegrini M."/>
            <person name="Salzberg S.L."/>
        </authorList>
    </citation>
    <scope>NUCLEOTIDE SEQUENCE [LARGE SCALE GENOMIC DNA]</scope>
    <source>
        <strain evidence="12 13">cv. SW786</strain>
    </source>
</reference>
<dbReference type="Pfam" id="PF01432">
    <property type="entry name" value="Peptidase_M3"/>
    <property type="match status" value="1"/>
</dbReference>
<dbReference type="InterPro" id="IPR001567">
    <property type="entry name" value="Pept_M3A_M3B_dom"/>
</dbReference>
<keyword evidence="5 10" id="KW-0378">Hydrolase</keyword>
<reference evidence="12" key="2">
    <citation type="submission" date="2021-01" db="UniProtKB">
        <authorList>
            <consortium name="EnsemblPlants"/>
        </authorList>
    </citation>
    <scope>IDENTIFICATION</scope>
</reference>
<dbReference type="EnsemblPlants" id="QL09p019069:mrna">
    <property type="protein sequence ID" value="QL09p019069:mrna"/>
    <property type="gene ID" value="QL09p019069"/>
</dbReference>
<keyword evidence="3 10" id="KW-0645">Protease</keyword>
<evidence type="ECO:0000256" key="9">
    <source>
        <dbReference type="ARBA" id="ARBA00023128"/>
    </source>
</evidence>
<evidence type="ECO:0000313" key="13">
    <source>
        <dbReference type="Proteomes" id="UP000594261"/>
    </source>
</evidence>
<dbReference type="FunCoup" id="A0A7N2MID3">
    <property type="interactions" value="2494"/>
</dbReference>
<evidence type="ECO:0000259" key="11">
    <source>
        <dbReference type="Pfam" id="PF01432"/>
    </source>
</evidence>
<comment type="subcellular location">
    <subcellularLocation>
        <location evidence="1">Mitochondrion</location>
    </subcellularLocation>
</comment>
<dbReference type="Gene3D" id="1.10.1370.10">
    <property type="entry name" value="Neurolysin, domain 3"/>
    <property type="match status" value="1"/>
</dbReference>
<dbReference type="GO" id="GO:0004222">
    <property type="term" value="F:metalloendopeptidase activity"/>
    <property type="evidence" value="ECO:0007669"/>
    <property type="project" value="InterPro"/>
</dbReference>
<evidence type="ECO:0000256" key="6">
    <source>
        <dbReference type="ARBA" id="ARBA00022833"/>
    </source>
</evidence>
<dbReference type="InterPro" id="IPR033851">
    <property type="entry name" value="M3A_MIP"/>
</dbReference>
<organism evidence="12 13">
    <name type="scientific">Quercus lobata</name>
    <name type="common">Valley oak</name>
    <dbReference type="NCBI Taxonomy" id="97700"/>
    <lineage>
        <taxon>Eukaryota</taxon>
        <taxon>Viridiplantae</taxon>
        <taxon>Streptophyta</taxon>
        <taxon>Embryophyta</taxon>
        <taxon>Tracheophyta</taxon>
        <taxon>Spermatophyta</taxon>
        <taxon>Magnoliopsida</taxon>
        <taxon>eudicotyledons</taxon>
        <taxon>Gunneridae</taxon>
        <taxon>Pentapetalae</taxon>
        <taxon>rosids</taxon>
        <taxon>fabids</taxon>
        <taxon>Fagales</taxon>
        <taxon>Fagaceae</taxon>
        <taxon>Quercus</taxon>
    </lineage>
</organism>
<keyword evidence="13" id="KW-1185">Reference proteome</keyword>
<evidence type="ECO:0000256" key="2">
    <source>
        <dbReference type="ARBA" id="ARBA00006040"/>
    </source>
</evidence>
<keyword evidence="7" id="KW-0809">Transit peptide</keyword>
<dbReference type="FunFam" id="3.40.390.10:FF:000019">
    <property type="entry name" value="Mitochondrial intermediate peptidase, mitochondrial"/>
    <property type="match status" value="1"/>
</dbReference>
<protein>
    <recommendedName>
        <fullName evidence="11">Peptidase M3A/M3B catalytic domain-containing protein</fullName>
    </recommendedName>
</protein>
<evidence type="ECO:0000256" key="4">
    <source>
        <dbReference type="ARBA" id="ARBA00022723"/>
    </source>
</evidence>
<dbReference type="SUPFAM" id="SSF55486">
    <property type="entry name" value="Metalloproteases ('zincins'), catalytic domain"/>
    <property type="match status" value="1"/>
</dbReference>
<keyword evidence="6 10" id="KW-0862">Zinc</keyword>
<evidence type="ECO:0000256" key="1">
    <source>
        <dbReference type="ARBA" id="ARBA00004173"/>
    </source>
</evidence>
<comment type="similarity">
    <text evidence="2 10">Belongs to the peptidase M3 family.</text>
</comment>
<evidence type="ECO:0000256" key="7">
    <source>
        <dbReference type="ARBA" id="ARBA00022946"/>
    </source>
</evidence>
<sequence length="754" mass="85800">MWHLIRRIVPNLRRKPFIGSSNSDPTRTRLYYTSVVAPRQSGASTGLYGFDHLKSPNGFQRFVDEAIERSTELVSYISAMPESSEIIRAMDEISDTVCSVVDSAELCRNTHPDREFVEEANKASMRINEYLHVSTKEETISSKYKKKSLKVDEDSFNLGAAMYLNTNHTLYDAVRKAEQENHLLTEEARRAAHYLRVDFERGGIHLSADKLDRVNQLNIEISQLCREFNENIIIDPGSVDIFPSSRMPKSVHHLLKPIYRSTPGILRETVLPRDTMKEKGFRITTDPQNLSSVLQHVSDDEVRKMAYIQGNSVPVANLGILDKLIATRHELAQIMGYRSYAEFTMKPNMASSPAVVMSFLHEIGKMVRPRADEEFRKIRDFKREKSGRESGDLEPWDEAYYTSLMKSSTYNLDSSVVASYFPLPQCIEGLKVMVESLFGARFHSIPLAPGESWHEDVLKLSLHHPEEGDLGYLYLDLYSRKGKYPGFAHFAIKGGRRISETEYQLPVVALVCNFSGSRNSSTARLNHWELETLFHEFGHALHSLLSRTDYQHFSGTRVVLDLAETPSNLFEYFAWDYRVLKTFARHYSTGEIIPEKLVKSMQGARKMFAATELQRQIFYALIDQTLFGEQPATPRDTSSIVADLKRQYTSWNHVEGTHWQTRFNHLLNYGAGYYSYLYAKCFAATIWQKLCQEDPLSLTTGTALRTILLQHGGAREPASLLNGLVGEGILRHCNGGIVPDITSLCEEMKLGENI</sequence>
<dbReference type="GO" id="GO:0006518">
    <property type="term" value="P:peptide metabolic process"/>
    <property type="evidence" value="ECO:0007669"/>
    <property type="project" value="TreeGrafter"/>
</dbReference>
<evidence type="ECO:0000256" key="8">
    <source>
        <dbReference type="ARBA" id="ARBA00023049"/>
    </source>
</evidence>
<dbReference type="Proteomes" id="UP000594261">
    <property type="component" value="Chromosome 9"/>
</dbReference>
<dbReference type="GO" id="GO:0005739">
    <property type="term" value="C:mitochondrion"/>
    <property type="evidence" value="ECO:0007669"/>
    <property type="project" value="UniProtKB-SubCell"/>
</dbReference>
<evidence type="ECO:0000256" key="5">
    <source>
        <dbReference type="ARBA" id="ARBA00022801"/>
    </source>
</evidence>
<dbReference type="OMA" id="ALMFEYM"/>
<comment type="cofactor">
    <cofactor evidence="10">
        <name>Zn(2+)</name>
        <dbReference type="ChEBI" id="CHEBI:29105"/>
    </cofactor>
    <text evidence="10">Binds 1 zinc ion.</text>
</comment>
<dbReference type="Gene3D" id="3.40.390.10">
    <property type="entry name" value="Collagenase (Catalytic Domain)"/>
    <property type="match status" value="1"/>
</dbReference>
<dbReference type="InterPro" id="IPR024077">
    <property type="entry name" value="Neurolysin/TOP_dom2"/>
</dbReference>
<feature type="domain" description="Peptidase M3A/M3B catalytic" evidence="11">
    <location>
        <begin position="294"/>
        <end position="725"/>
    </location>
</feature>
<dbReference type="EMBL" id="LRBV02000009">
    <property type="status" value="NOT_ANNOTATED_CDS"/>
    <property type="molecule type" value="Genomic_DNA"/>
</dbReference>
<keyword evidence="4 10" id="KW-0479">Metal-binding</keyword>
<name>A0A7N2MID3_QUELO</name>
<keyword evidence="9" id="KW-0496">Mitochondrion</keyword>
<accession>A0A7N2MID3</accession>
<dbReference type="Gramene" id="QL09p019069:mrna">
    <property type="protein sequence ID" value="QL09p019069:mrna"/>
    <property type="gene ID" value="QL09p019069"/>
</dbReference>
<evidence type="ECO:0000313" key="12">
    <source>
        <dbReference type="EnsemblPlants" id="QL09p019069:mrna"/>
    </source>
</evidence>
<dbReference type="InterPro" id="IPR024079">
    <property type="entry name" value="MetalloPept_cat_dom_sf"/>
</dbReference>